<dbReference type="Proteomes" id="UP001251857">
    <property type="component" value="Unassembled WGS sequence"/>
</dbReference>
<dbReference type="Pfam" id="PF13280">
    <property type="entry name" value="WYL"/>
    <property type="match status" value="1"/>
</dbReference>
<feature type="domain" description="WCX" evidence="2">
    <location>
        <begin position="230"/>
        <end position="307"/>
    </location>
</feature>
<accession>A0ABU3C407</accession>
<organism evidence="3 4">
    <name type="scientific">Spectribacter hydrogenoxidans</name>
    <dbReference type="NCBI Taxonomy" id="3075608"/>
    <lineage>
        <taxon>Bacteria</taxon>
        <taxon>Pseudomonadati</taxon>
        <taxon>Pseudomonadota</taxon>
        <taxon>Gammaproteobacteria</taxon>
        <taxon>Salinisphaerales</taxon>
        <taxon>Salinisphaeraceae</taxon>
        <taxon>Spectribacter</taxon>
    </lineage>
</organism>
<evidence type="ECO:0000313" key="4">
    <source>
        <dbReference type="Proteomes" id="UP001251857"/>
    </source>
</evidence>
<reference evidence="3 4" key="1">
    <citation type="submission" date="2023-09" db="EMBL/GenBank/DDBJ databases">
        <authorList>
            <person name="Rey-Velasco X."/>
        </authorList>
    </citation>
    <scope>NUCLEOTIDE SEQUENCE [LARGE SCALE GENOMIC DNA]</scope>
    <source>
        <strain evidence="3 4">W335</strain>
    </source>
</reference>
<keyword evidence="4" id="KW-1185">Reference proteome</keyword>
<comment type="caution">
    <text evidence="3">The sequence shown here is derived from an EMBL/GenBank/DDBJ whole genome shotgun (WGS) entry which is preliminary data.</text>
</comment>
<name>A0ABU3C407_9GAMM</name>
<dbReference type="PANTHER" id="PTHR34580">
    <property type="match status" value="1"/>
</dbReference>
<evidence type="ECO:0000259" key="1">
    <source>
        <dbReference type="Pfam" id="PF13280"/>
    </source>
</evidence>
<dbReference type="Pfam" id="PF25583">
    <property type="entry name" value="WCX"/>
    <property type="match status" value="1"/>
</dbReference>
<dbReference type="InterPro" id="IPR057727">
    <property type="entry name" value="WCX_dom"/>
</dbReference>
<feature type="domain" description="WYL" evidence="1">
    <location>
        <begin position="133"/>
        <end position="197"/>
    </location>
</feature>
<dbReference type="EMBL" id="JAVRIB010000025">
    <property type="protein sequence ID" value="MDT0636296.1"/>
    <property type="molecule type" value="Genomic_DNA"/>
</dbReference>
<dbReference type="InterPro" id="IPR051534">
    <property type="entry name" value="CBASS_pafABC_assoc_protein"/>
</dbReference>
<dbReference type="PANTHER" id="PTHR34580:SF1">
    <property type="entry name" value="PROTEIN PAFC"/>
    <property type="match status" value="1"/>
</dbReference>
<sequence length="312" mass="34838">MSTRQVIEHLRNEGFEVTPRTVERDLDKLSAIFGYTVEQDGRQNLWFWPADFGTMDVPGLNPSTAIAFSLARGHLTELLPPGTSALLEPYFRRAEEVLDGASSSKLGSWRDKVRAVGVGPFLTPASTSPEIQQTAYEALLHERRLLLDYQPRGESKSKTYEFSPLALVSRQGVLYLVGPFWDYNNPVQVTLHRITSASLLETSIHKPSGFDIDRYIGDAGGFNYPTGGGTISVELLFEPETAQHLEERPLSTDQRLSEDDNGRVRLTATVLETDDLIWWILGFGAKVEVKKPRRLRQRVSSALAEAAAQYSN</sequence>
<dbReference type="PROSITE" id="PS52050">
    <property type="entry name" value="WYL"/>
    <property type="match status" value="1"/>
</dbReference>
<dbReference type="InterPro" id="IPR026881">
    <property type="entry name" value="WYL_dom"/>
</dbReference>
<evidence type="ECO:0000313" key="3">
    <source>
        <dbReference type="EMBL" id="MDT0636296.1"/>
    </source>
</evidence>
<protein>
    <submittedName>
        <fullName evidence="3">WYL domain-containing protein</fullName>
    </submittedName>
</protein>
<dbReference type="RefSeq" id="WP_311654190.1">
    <property type="nucleotide sequence ID" value="NZ_JAVRIB010000025.1"/>
</dbReference>
<evidence type="ECO:0000259" key="2">
    <source>
        <dbReference type="Pfam" id="PF25583"/>
    </source>
</evidence>
<gene>
    <name evidence="3" type="ORF">RM532_15190</name>
</gene>
<proteinExistence type="predicted"/>